<dbReference type="Pfam" id="PF12796">
    <property type="entry name" value="Ank_2"/>
    <property type="match status" value="1"/>
</dbReference>
<dbReference type="InterPro" id="IPR053354">
    <property type="entry name" value="MGDG_epimerase"/>
</dbReference>
<name>A0A3A2ZQA6_9EURO</name>
<dbReference type="Gene3D" id="1.25.40.20">
    <property type="entry name" value="Ankyrin repeat-containing domain"/>
    <property type="match status" value="2"/>
</dbReference>
<sequence>MVQTTLPSVPVQHQDLLKYIESNNEADMSGLLKPYNEYDAVLRRAFAQEPAHPALKDNHLNLVPVYDNTGSTDARVRARDLDLEPPELKEKYLLPLDPENRKPNGSPAVVQKLSEFQTNFSLFTEGSLSDINWSNVVVAGSAVVTCLMPVPQKYRDSKRSMRQFYHEEFAPASDVDLFLYGLTEEQAMEKIRHIEKAIQGSILQETTTIRTKNTITIASQYPTRHVQIVLRIYKSIAEILTGFDVDCSCAAYDGKQVYVAPRALASYITQVNQIDLTRRSPSYENRLSKYSHRGFEVFWAGLDRSRIDPTAFERSFARTVGLARLLVLEQLPRQSDREKYIEKRREERGRPSNRNLRRERSLRGNIKNEWEDEVPEWMEEDAISDYHTFTIPYGPKFHARKIEKLLYTKDLLLNAEWNRPKDRQVNLHRHPAFFGNLDDVIHDCCGYCPQPVTDEEKEVAEEENKIYISGDVTFIKDDPGRQEIGSFNPITETDWTEMAYVGNTERLCQAIVDHNLEEVKCWLEQETSDPNTRDYTGRTPLQLACMTSTPEVVQCLVDHGARLISRIADGRTALHLAAARGDMQIVRILLSKSEQNEEDEAQKEELRKYEKRQGAQETQSPREGPTSDSEDENDVAVVSDNRSATSHTVGSFVKVGIKDYDDASNKDVEDENELEPDIYDVNVQAWDHPTSPLHLAILNGHIDVVEELVASFGADVMLPVKLIEDICDPRRKAILTLVLALQLPLEKAKAMTEKLLQLGASPAQAEVNGNTALNYVAACGYTDLLDVYIQLDQPAVKRIINRLVFSGSRYYYNSYPLTAFTTAIDIGDTIGALKLLNAGADASIGFDEFMESGQSNIYSIKHNSVEENREMFERDVEQPVITAVKNNLPELALELLSRGVDPNTLTTDGLMARAGRDRWHNRTGTALLDYVRQKLNTLRMYKGEDIDKDPPRRLEPDDGVYLGGLQDGTYEMWAAKLVLKRTRLQIEKHAKHYERAKRKAENRQGLTEKMNAVKDLVEEFKKLEQGLIERGAKTFKELYPHIRNESYQRMPTFEQEEPAPFKIRYTFSAPALTDIKEKGYLRL</sequence>
<keyword evidence="1" id="KW-0040">ANK repeat</keyword>
<accession>A0A3A2ZQA6</accession>
<gene>
    <name evidence="3" type="ORF">PHISCL_02302</name>
</gene>
<dbReference type="SUPFAM" id="SSF48403">
    <property type="entry name" value="Ankyrin repeat"/>
    <property type="match status" value="1"/>
</dbReference>
<dbReference type="Proteomes" id="UP000266188">
    <property type="component" value="Unassembled WGS sequence"/>
</dbReference>
<dbReference type="OrthoDB" id="539213at2759"/>
<feature type="repeat" description="ANK" evidence="1">
    <location>
        <begin position="688"/>
        <end position="716"/>
    </location>
</feature>
<comment type="caution">
    <text evidence="3">The sequence shown here is derived from an EMBL/GenBank/DDBJ whole genome shotgun (WGS) entry which is preliminary data.</text>
</comment>
<evidence type="ECO:0000313" key="4">
    <source>
        <dbReference type="Proteomes" id="UP000266188"/>
    </source>
</evidence>
<feature type="repeat" description="ANK" evidence="1">
    <location>
        <begin position="569"/>
        <end position="601"/>
    </location>
</feature>
<dbReference type="STRING" id="2070753.A0A3A2ZQA6"/>
<dbReference type="AlphaFoldDB" id="A0A3A2ZQA6"/>
<dbReference type="Pfam" id="PF26128">
    <property type="entry name" value="Gad2"/>
    <property type="match status" value="1"/>
</dbReference>
<reference evidence="4" key="1">
    <citation type="submission" date="2017-02" db="EMBL/GenBank/DDBJ databases">
        <authorList>
            <person name="Tafer H."/>
            <person name="Lopandic K."/>
        </authorList>
    </citation>
    <scope>NUCLEOTIDE SEQUENCE [LARGE SCALE GENOMIC DNA]</scope>
    <source>
        <strain evidence="4">CBS 366.77</strain>
    </source>
</reference>
<evidence type="ECO:0000256" key="1">
    <source>
        <dbReference type="PROSITE-ProRule" id="PRU00023"/>
    </source>
</evidence>
<dbReference type="InterPro" id="IPR002110">
    <property type="entry name" value="Ankyrin_rpt"/>
</dbReference>
<dbReference type="PROSITE" id="PS50088">
    <property type="entry name" value="ANK_REPEAT"/>
    <property type="match status" value="3"/>
</dbReference>
<dbReference type="EMBL" id="MVGC01000050">
    <property type="protein sequence ID" value="RJE25339.1"/>
    <property type="molecule type" value="Genomic_DNA"/>
</dbReference>
<feature type="compositionally biased region" description="Basic and acidic residues" evidence="2">
    <location>
        <begin position="603"/>
        <end position="614"/>
    </location>
</feature>
<dbReference type="Pfam" id="PF00023">
    <property type="entry name" value="Ank"/>
    <property type="match status" value="1"/>
</dbReference>
<keyword evidence="4" id="KW-1185">Reference proteome</keyword>
<dbReference type="PROSITE" id="PS50297">
    <property type="entry name" value="ANK_REP_REGION"/>
    <property type="match status" value="3"/>
</dbReference>
<evidence type="ECO:0000256" key="2">
    <source>
        <dbReference type="SAM" id="MobiDB-lite"/>
    </source>
</evidence>
<dbReference type="SMART" id="SM00248">
    <property type="entry name" value="ANK"/>
    <property type="match status" value="5"/>
</dbReference>
<protein>
    <submittedName>
        <fullName evidence="3">Ankyrin repeat protein</fullName>
    </submittedName>
</protein>
<dbReference type="PANTHER" id="PTHR43558:SF6">
    <property type="entry name" value="REDUCTASE, PUTATIVE (AFU_ORTHOLOGUE AFUA_3G10540)-RELATED"/>
    <property type="match status" value="1"/>
</dbReference>
<organism evidence="3 4">
    <name type="scientific">Aspergillus sclerotialis</name>
    <dbReference type="NCBI Taxonomy" id="2070753"/>
    <lineage>
        <taxon>Eukaryota</taxon>
        <taxon>Fungi</taxon>
        <taxon>Dikarya</taxon>
        <taxon>Ascomycota</taxon>
        <taxon>Pezizomycotina</taxon>
        <taxon>Eurotiomycetes</taxon>
        <taxon>Eurotiomycetidae</taxon>
        <taxon>Eurotiales</taxon>
        <taxon>Aspergillaceae</taxon>
        <taxon>Aspergillus</taxon>
        <taxon>Aspergillus subgen. Polypaecilum</taxon>
    </lineage>
</organism>
<feature type="region of interest" description="Disordered" evidence="2">
    <location>
        <begin position="594"/>
        <end position="643"/>
    </location>
</feature>
<evidence type="ECO:0000313" key="3">
    <source>
        <dbReference type="EMBL" id="RJE25339.1"/>
    </source>
</evidence>
<feature type="repeat" description="ANK" evidence="1">
    <location>
        <begin position="536"/>
        <end position="563"/>
    </location>
</feature>
<proteinExistence type="predicted"/>
<dbReference type="PANTHER" id="PTHR43558">
    <property type="entry name" value="REDUCTASE, PUTATIVE (AFU_ORTHOLOGUE AFUA_3G10540)-RELATED"/>
    <property type="match status" value="1"/>
</dbReference>
<dbReference type="InterPro" id="IPR036770">
    <property type="entry name" value="Ankyrin_rpt-contain_sf"/>
</dbReference>